<dbReference type="GO" id="GO:0006310">
    <property type="term" value="P:DNA recombination"/>
    <property type="evidence" value="ECO:0007669"/>
    <property type="project" value="InterPro"/>
</dbReference>
<name>G5PXD3_SALMO</name>
<dbReference type="Proteomes" id="UP000003221">
    <property type="component" value="Unassembled WGS sequence"/>
</dbReference>
<dbReference type="Pfam" id="PF01076">
    <property type="entry name" value="Mob_Pre"/>
    <property type="match status" value="1"/>
</dbReference>
<feature type="coiled-coil region" evidence="1">
    <location>
        <begin position="140"/>
        <end position="248"/>
    </location>
</feature>
<proteinExistence type="predicted"/>
<dbReference type="GO" id="GO:0003677">
    <property type="term" value="F:DNA binding"/>
    <property type="evidence" value="ECO:0007669"/>
    <property type="project" value="InterPro"/>
</dbReference>
<dbReference type="InterPro" id="IPR001668">
    <property type="entry name" value="Mob_Pre"/>
</dbReference>
<dbReference type="EMBL" id="AFCS01000024">
    <property type="protein sequence ID" value="EHC83989.1"/>
    <property type="molecule type" value="Genomic_DNA"/>
</dbReference>
<accession>G5PXD3</accession>
<reference evidence="2 3" key="1">
    <citation type="journal article" date="2011" name="BMC Genomics">
        <title>Genome sequencing reveals diversification of virulence factor content and possible host adaptation in distinct subpopulations of Salmonella enterica.</title>
        <authorList>
            <person name="den Bakker H.C."/>
            <person name="Moreno Switt A.I."/>
            <person name="Govoni G."/>
            <person name="Cummings C.A."/>
            <person name="Ranieri M.L."/>
            <person name="Degoricija L."/>
            <person name="Hoelzer K."/>
            <person name="Rodriguez-Rivera L.D."/>
            <person name="Brown S."/>
            <person name="Bolchacova E."/>
            <person name="Furtado M.R."/>
            <person name="Wiedmann M."/>
        </authorList>
    </citation>
    <scope>NUCLEOTIDE SEQUENCE [LARGE SCALE GENOMIC DNA]</scope>
    <source>
        <strain evidence="2 3">S5-403</strain>
    </source>
</reference>
<gene>
    <name evidence="2" type="ORF">LTSEMON_6469</name>
</gene>
<dbReference type="AlphaFoldDB" id="G5PXD3"/>
<organism evidence="2 3">
    <name type="scientific">Salmonella enterica subsp. enterica serovar Montevideo str. S5-403</name>
    <dbReference type="NCBI Taxonomy" id="913242"/>
    <lineage>
        <taxon>Bacteria</taxon>
        <taxon>Pseudomonadati</taxon>
        <taxon>Pseudomonadota</taxon>
        <taxon>Gammaproteobacteria</taxon>
        <taxon>Enterobacterales</taxon>
        <taxon>Enterobacteriaceae</taxon>
        <taxon>Salmonella</taxon>
    </lineage>
</organism>
<keyword evidence="1" id="KW-0175">Coiled coil</keyword>
<evidence type="ECO:0000313" key="3">
    <source>
        <dbReference type="Proteomes" id="UP000003221"/>
    </source>
</evidence>
<evidence type="ECO:0000256" key="1">
    <source>
        <dbReference type="SAM" id="Coils"/>
    </source>
</evidence>
<sequence>MPCILLAGVVSLDRADEEIWDEYKTKAIEYLKNKYGENLKCVVEHTDETNPHFHFYVVGNKDQDLNLLHDGKLAVSKLAKEDKKKLHQTAYTEAMIKFQDDFYVQVSNKFGLSRTGEEPRERYKSRPDYLRFKKRQETALNILANLEEFEEKELKKAKQAGFNVGIKNFDETNFFRKLDWRVKRIKKEKDNEIKKLSDENDNLNIDKSNLQHELDMSKIELSDAYSQRNEASRKNSVYIDKVNALKKENKLLLPYKDQFDLKLKQEKEPLQAEVKELTSNGTYS</sequence>
<protein>
    <submittedName>
        <fullName evidence="2">Mobilization protein</fullName>
    </submittedName>
</protein>
<comment type="caution">
    <text evidence="2">The sequence shown here is derived from an EMBL/GenBank/DDBJ whole genome shotgun (WGS) entry which is preliminary data.</text>
</comment>
<dbReference type="CDD" id="cd17242">
    <property type="entry name" value="MobM_relaxase"/>
    <property type="match status" value="1"/>
</dbReference>
<evidence type="ECO:0000313" key="2">
    <source>
        <dbReference type="EMBL" id="EHC83989.1"/>
    </source>
</evidence>
<dbReference type="PATRIC" id="fig|913242.3.peg.101"/>
<dbReference type="Gene3D" id="3.30.930.30">
    <property type="match status" value="1"/>
</dbReference>